<accession>A0ABW1Z9S2</accession>
<dbReference type="Pfam" id="PF01126">
    <property type="entry name" value="Heme_oxygenase"/>
    <property type="match status" value="1"/>
</dbReference>
<dbReference type="CDD" id="cd19166">
    <property type="entry name" value="HemeO-bac"/>
    <property type="match status" value="1"/>
</dbReference>
<dbReference type="Gene3D" id="1.20.910.10">
    <property type="entry name" value="Heme oxygenase-like"/>
    <property type="match status" value="1"/>
</dbReference>
<dbReference type="InterPro" id="IPR016084">
    <property type="entry name" value="Haem_Oase-like_multi-hlx"/>
</dbReference>
<dbReference type="SUPFAM" id="SSF48613">
    <property type="entry name" value="Heme oxygenase-like"/>
    <property type="match status" value="1"/>
</dbReference>
<organism evidence="1 2">
    <name type="scientific">Granulicella cerasi</name>
    <dbReference type="NCBI Taxonomy" id="741063"/>
    <lineage>
        <taxon>Bacteria</taxon>
        <taxon>Pseudomonadati</taxon>
        <taxon>Acidobacteriota</taxon>
        <taxon>Terriglobia</taxon>
        <taxon>Terriglobales</taxon>
        <taxon>Acidobacteriaceae</taxon>
        <taxon>Granulicella</taxon>
    </lineage>
</organism>
<dbReference type="RefSeq" id="WP_263369852.1">
    <property type="nucleotide sequence ID" value="NZ_JAGSYD010000001.1"/>
</dbReference>
<dbReference type="InterPro" id="IPR016053">
    <property type="entry name" value="Haem_Oase-like"/>
</dbReference>
<name>A0ABW1Z9S2_9BACT</name>
<reference evidence="2" key="1">
    <citation type="journal article" date="2019" name="Int. J. Syst. Evol. Microbiol.">
        <title>The Global Catalogue of Microorganisms (GCM) 10K type strain sequencing project: providing services to taxonomists for standard genome sequencing and annotation.</title>
        <authorList>
            <consortium name="The Broad Institute Genomics Platform"/>
            <consortium name="The Broad Institute Genome Sequencing Center for Infectious Disease"/>
            <person name="Wu L."/>
            <person name="Ma J."/>
        </authorList>
    </citation>
    <scope>NUCLEOTIDE SEQUENCE [LARGE SCALE GENOMIC DNA]</scope>
    <source>
        <strain evidence="2">CGMCC 1.16026</strain>
    </source>
</reference>
<protein>
    <submittedName>
        <fullName evidence="1">Biliverdin-producing heme oxygenase</fullName>
    </submittedName>
</protein>
<proteinExistence type="predicted"/>
<comment type="caution">
    <text evidence="1">The sequence shown here is derived from an EMBL/GenBank/DDBJ whole genome shotgun (WGS) entry which is preliminary data.</text>
</comment>
<dbReference type="Proteomes" id="UP001596391">
    <property type="component" value="Unassembled WGS sequence"/>
</dbReference>
<dbReference type="EMBL" id="JBHSWI010000001">
    <property type="protein sequence ID" value="MFC6646157.1"/>
    <property type="molecule type" value="Genomic_DNA"/>
</dbReference>
<keyword evidence="2" id="KW-1185">Reference proteome</keyword>
<evidence type="ECO:0000313" key="1">
    <source>
        <dbReference type="EMBL" id="MFC6646157.1"/>
    </source>
</evidence>
<evidence type="ECO:0000313" key="2">
    <source>
        <dbReference type="Proteomes" id="UP001596391"/>
    </source>
</evidence>
<sequence length="191" mass="20931">MDLQLLRTATMPEHQATEALMPVMKTDLTRVEYAQVLRCFAPIIAGWEAWAATHVPAEYAELIAARKRAPLLERDLAAFGEAMPAPHFVADASFSTPAGFLGAMYVVEGSTLGGQYIAKHVEPLLGIDAEHGTAYFRGYREETGARWKEFQAALLALPDDKAEEVIFAARRMFGLFREAILPLAPLASPAN</sequence>
<gene>
    <name evidence="1" type="ORF">ACFQBQ_11300</name>
</gene>